<keyword evidence="1" id="KW-0418">Kinase</keyword>
<comment type="caution">
    <text evidence="1">The sequence shown here is derived from an EMBL/GenBank/DDBJ whole genome shotgun (WGS) entry which is preliminary data.</text>
</comment>
<name>A0ACC6K868_9PSED</name>
<dbReference type="Proteomes" id="UP001259587">
    <property type="component" value="Unassembled WGS sequence"/>
</dbReference>
<keyword evidence="2" id="KW-1185">Reference proteome</keyword>
<keyword evidence="1" id="KW-0808">Transferase</keyword>
<proteinExistence type="predicted"/>
<protein>
    <submittedName>
        <fullName evidence="1">Kinase</fullName>
    </submittedName>
</protein>
<evidence type="ECO:0000313" key="1">
    <source>
        <dbReference type="EMBL" id="MDR6714689.1"/>
    </source>
</evidence>
<sequence length="221" mass="23611">MSREEASPATVVNGTGFAGFAGQARSYRVRAALTGFVLSAPNIPTHTPYTKGPHMLIVFSGLPGTGKTTLAKALAVTTGAVYLRIDAIEQAIRDADVLAQDVGRSGYLVANALALSNLGLGRTVIVDGVNPVRESRTTWSEIACNAGVRLANIQVICSDTDEHRRRVETRTPDIPGLTPPTWASVLSHDYEPWDQPPFCIDTALSSTAQAVTMIIHRFSPL</sequence>
<accession>A0ACC6K868</accession>
<dbReference type="EMBL" id="JAVDTH010000033">
    <property type="protein sequence ID" value="MDR6714689.1"/>
    <property type="molecule type" value="Genomic_DNA"/>
</dbReference>
<evidence type="ECO:0000313" key="2">
    <source>
        <dbReference type="Proteomes" id="UP001259587"/>
    </source>
</evidence>
<organism evidence="1 2">
    <name type="scientific">Pseudomonas hunanensis</name>
    <dbReference type="NCBI Taxonomy" id="1247546"/>
    <lineage>
        <taxon>Bacteria</taxon>
        <taxon>Pseudomonadati</taxon>
        <taxon>Pseudomonadota</taxon>
        <taxon>Gammaproteobacteria</taxon>
        <taxon>Pseudomonadales</taxon>
        <taxon>Pseudomonadaceae</taxon>
        <taxon>Pseudomonas</taxon>
    </lineage>
</organism>
<gene>
    <name evidence="1" type="ORF">J2W83_004325</name>
</gene>
<reference evidence="1" key="1">
    <citation type="submission" date="2023-07" db="EMBL/GenBank/DDBJ databases">
        <title>Sorghum-associated microbial communities from plants grown in Nebraska, USA.</title>
        <authorList>
            <person name="Schachtman D."/>
        </authorList>
    </citation>
    <scope>NUCLEOTIDE SEQUENCE</scope>
    <source>
        <strain evidence="1">BE56</strain>
    </source>
</reference>